<feature type="transmembrane region" description="Helical" evidence="1">
    <location>
        <begin position="76"/>
        <end position="99"/>
    </location>
</feature>
<feature type="domain" description="GGDEF" evidence="3">
    <location>
        <begin position="161"/>
        <end position="294"/>
    </location>
</feature>
<dbReference type="PANTHER" id="PTHR44757:SF2">
    <property type="entry name" value="BIOFILM ARCHITECTURE MAINTENANCE PROTEIN MBAA"/>
    <property type="match status" value="1"/>
</dbReference>
<reference evidence="4 5" key="1">
    <citation type="submission" date="2016-09" db="EMBL/GenBank/DDBJ databases">
        <authorList>
            <person name="Capua I."/>
            <person name="De Benedictis P."/>
            <person name="Joannis T."/>
            <person name="Lombin L.H."/>
            <person name="Cattoli G."/>
        </authorList>
    </citation>
    <scope>NUCLEOTIDE SEQUENCE [LARGE SCALE GENOMIC DNA]</scope>
    <source>
        <strain evidence="4 5">GluBS11</strain>
    </source>
</reference>
<dbReference type="SMART" id="SM00052">
    <property type="entry name" value="EAL"/>
    <property type="match status" value="1"/>
</dbReference>
<dbReference type="STRING" id="1619234.SAMN05421730_1005104"/>
<sequence length="557" mass="64237">MSGKLKNVMMNVFKNIIKTDTDITSYMNENSRLRPFFVSVKIALAYGTVGIFWILFSSKMLRFFVTDLDELERYEIYKGWLFVVMTTILVFCMVLRNMFSFVEIIDKFRRNYLELNTAHEKLLEMEGNLSRLAYTDYLTGLPNKRALEKEVQRIGDSCDQSRYAVLYLDVDNFKNINDTLGHNVGDELLVEISRVIDKVVRKPDMAFRISGDEFAVIFADAGTTQEIDEKLAQLLDHIRKPWSISGHHFFITYSVGITIYPDDGISMNKLLMNADTAMYAVKKETKDSHAYYSTEIMEKNIRKVELANELRQAVDNGEFILLYQPIKNLGKKKIVGVEALIRWKHPVKGFVSPVEFIPLAEETGMIYEIDKWVLRTVSRQKKEWEENGLGYLKISINLSGSSLVKTGLVECIEDLIEEYGIDCSLLQIEVTETALMENIRESAVILEKIRRIGIKIALDDFGTGYSSFTYLKNLPIDVVKLDRQFIWDMMNVDQVDLIVKSVIQLTHDLLLEIVAEGIETEKQLDYLMLHNCDYGQGYLFSRPLSKEDIELLCCQHE</sequence>
<dbReference type="Pfam" id="PF00990">
    <property type="entry name" value="GGDEF"/>
    <property type="match status" value="1"/>
</dbReference>
<dbReference type="SUPFAM" id="SSF55073">
    <property type="entry name" value="Nucleotide cyclase"/>
    <property type="match status" value="1"/>
</dbReference>
<dbReference type="Gene3D" id="3.30.70.270">
    <property type="match status" value="1"/>
</dbReference>
<keyword evidence="5" id="KW-1185">Reference proteome</keyword>
<dbReference type="NCBIfam" id="TIGR00254">
    <property type="entry name" value="GGDEF"/>
    <property type="match status" value="1"/>
</dbReference>
<dbReference type="OrthoDB" id="9805474at2"/>
<dbReference type="InterPro" id="IPR001633">
    <property type="entry name" value="EAL_dom"/>
</dbReference>
<keyword evidence="1" id="KW-1133">Transmembrane helix</keyword>
<evidence type="ECO:0000259" key="3">
    <source>
        <dbReference type="PROSITE" id="PS50887"/>
    </source>
</evidence>
<dbReference type="EMBL" id="FMKA01000005">
    <property type="protein sequence ID" value="SCP96585.1"/>
    <property type="molecule type" value="Genomic_DNA"/>
</dbReference>
<evidence type="ECO:0000313" key="4">
    <source>
        <dbReference type="EMBL" id="SCP96585.1"/>
    </source>
</evidence>
<feature type="transmembrane region" description="Helical" evidence="1">
    <location>
        <begin position="36"/>
        <end position="56"/>
    </location>
</feature>
<evidence type="ECO:0000313" key="5">
    <source>
        <dbReference type="Proteomes" id="UP000199315"/>
    </source>
</evidence>
<dbReference type="PROSITE" id="PS50887">
    <property type="entry name" value="GGDEF"/>
    <property type="match status" value="1"/>
</dbReference>
<dbReference type="SUPFAM" id="SSF141868">
    <property type="entry name" value="EAL domain-like"/>
    <property type="match status" value="1"/>
</dbReference>
<evidence type="ECO:0000256" key="1">
    <source>
        <dbReference type="SAM" id="Phobius"/>
    </source>
</evidence>
<dbReference type="InterPro" id="IPR000160">
    <property type="entry name" value="GGDEF_dom"/>
</dbReference>
<dbReference type="AlphaFoldDB" id="A0A1D3TS24"/>
<dbReference type="CDD" id="cd01949">
    <property type="entry name" value="GGDEF"/>
    <property type="match status" value="1"/>
</dbReference>
<organism evidence="4 5">
    <name type="scientific">Anaerobium acetethylicum</name>
    <dbReference type="NCBI Taxonomy" id="1619234"/>
    <lineage>
        <taxon>Bacteria</taxon>
        <taxon>Bacillati</taxon>
        <taxon>Bacillota</taxon>
        <taxon>Clostridia</taxon>
        <taxon>Lachnospirales</taxon>
        <taxon>Lachnospiraceae</taxon>
        <taxon>Anaerobium</taxon>
    </lineage>
</organism>
<dbReference type="Proteomes" id="UP000199315">
    <property type="component" value="Unassembled WGS sequence"/>
</dbReference>
<dbReference type="Pfam" id="PF00563">
    <property type="entry name" value="EAL"/>
    <property type="match status" value="1"/>
</dbReference>
<keyword evidence="1" id="KW-0472">Membrane</keyword>
<dbReference type="SMART" id="SM00267">
    <property type="entry name" value="GGDEF"/>
    <property type="match status" value="1"/>
</dbReference>
<dbReference type="Gene3D" id="3.20.20.450">
    <property type="entry name" value="EAL domain"/>
    <property type="match status" value="1"/>
</dbReference>
<dbReference type="RefSeq" id="WP_091231939.1">
    <property type="nucleotide sequence ID" value="NZ_FMKA01000005.1"/>
</dbReference>
<keyword evidence="1" id="KW-0812">Transmembrane</keyword>
<gene>
    <name evidence="4" type="ORF">SAMN05421730_1005104</name>
</gene>
<protein>
    <submittedName>
        <fullName evidence="4">Diguanylate cyclase (GGDEF) domain-containing protein</fullName>
    </submittedName>
</protein>
<dbReference type="InterPro" id="IPR035919">
    <property type="entry name" value="EAL_sf"/>
</dbReference>
<dbReference type="InterPro" id="IPR043128">
    <property type="entry name" value="Rev_trsase/Diguanyl_cyclase"/>
</dbReference>
<dbReference type="PROSITE" id="PS50883">
    <property type="entry name" value="EAL"/>
    <property type="match status" value="1"/>
</dbReference>
<dbReference type="InterPro" id="IPR029787">
    <property type="entry name" value="Nucleotide_cyclase"/>
</dbReference>
<dbReference type="PANTHER" id="PTHR44757">
    <property type="entry name" value="DIGUANYLATE CYCLASE DGCP"/>
    <property type="match status" value="1"/>
</dbReference>
<accession>A0A1D3TS24</accession>
<dbReference type="CDD" id="cd01948">
    <property type="entry name" value="EAL"/>
    <property type="match status" value="1"/>
</dbReference>
<dbReference type="InterPro" id="IPR052155">
    <property type="entry name" value="Biofilm_reg_signaling"/>
</dbReference>
<evidence type="ECO:0000259" key="2">
    <source>
        <dbReference type="PROSITE" id="PS50883"/>
    </source>
</evidence>
<feature type="domain" description="EAL" evidence="2">
    <location>
        <begin position="303"/>
        <end position="557"/>
    </location>
</feature>
<name>A0A1D3TS24_9FIRM</name>
<proteinExistence type="predicted"/>